<dbReference type="RefSeq" id="WP_055397142.1">
    <property type="nucleotide sequence ID" value="NZ_JAMXAX010000003.1"/>
</dbReference>
<proteinExistence type="predicted"/>
<sequence length="130" mass="13800">MSITRLVRFALLVIIAVLAALIALGTVTTSHAQTSPARGPVSAANDMPLADYLGLLQQLAPAAAEGAQVYLAAYRLQCGRRLTTAELRQAVSKEGGDPVLMGLIHATQEQDTTQRAQFIRQIRCTAGGTR</sequence>
<gene>
    <name evidence="1" type="ORF">ACFOW3_09835</name>
</gene>
<reference evidence="2" key="1">
    <citation type="journal article" date="2019" name="Int. J. Syst. Evol. Microbiol.">
        <title>The Global Catalogue of Microorganisms (GCM) 10K type strain sequencing project: providing services to taxonomists for standard genome sequencing and annotation.</title>
        <authorList>
            <consortium name="The Broad Institute Genomics Platform"/>
            <consortium name="The Broad Institute Genome Sequencing Center for Infectious Disease"/>
            <person name="Wu L."/>
            <person name="Ma J."/>
        </authorList>
    </citation>
    <scope>NUCLEOTIDE SEQUENCE [LARGE SCALE GENOMIC DNA]</scope>
    <source>
        <strain evidence="2">CCUG 2113</strain>
    </source>
</reference>
<organism evidence="1 2">
    <name type="scientific">Acidovorax facilis</name>
    <dbReference type="NCBI Taxonomy" id="12917"/>
    <lineage>
        <taxon>Bacteria</taxon>
        <taxon>Pseudomonadati</taxon>
        <taxon>Pseudomonadota</taxon>
        <taxon>Betaproteobacteria</taxon>
        <taxon>Burkholderiales</taxon>
        <taxon>Comamonadaceae</taxon>
        <taxon>Acidovorax</taxon>
    </lineage>
</organism>
<accession>A0ABV8D9D2</accession>
<protein>
    <submittedName>
        <fullName evidence="1">Uncharacterized protein</fullName>
    </submittedName>
</protein>
<evidence type="ECO:0000313" key="1">
    <source>
        <dbReference type="EMBL" id="MFC3934926.1"/>
    </source>
</evidence>
<comment type="caution">
    <text evidence="1">The sequence shown here is derived from an EMBL/GenBank/DDBJ whole genome shotgun (WGS) entry which is preliminary data.</text>
</comment>
<dbReference type="EMBL" id="JBHSAJ010000026">
    <property type="protein sequence ID" value="MFC3934926.1"/>
    <property type="molecule type" value="Genomic_DNA"/>
</dbReference>
<dbReference type="Proteomes" id="UP001595693">
    <property type="component" value="Unassembled WGS sequence"/>
</dbReference>
<evidence type="ECO:0000313" key="2">
    <source>
        <dbReference type="Proteomes" id="UP001595693"/>
    </source>
</evidence>
<name>A0ABV8D9D2_9BURK</name>
<keyword evidence="2" id="KW-1185">Reference proteome</keyword>